<feature type="region of interest" description="Disordered" evidence="1">
    <location>
        <begin position="96"/>
        <end position="157"/>
    </location>
</feature>
<evidence type="ECO:0000313" key="5">
    <source>
        <dbReference type="EMBL" id="RVE74069.1"/>
    </source>
</evidence>
<keyword evidence="6" id="KW-1185">Reference proteome</keyword>
<feature type="transmembrane region" description="Helical" evidence="2">
    <location>
        <begin position="45"/>
        <end position="64"/>
    </location>
</feature>
<keyword evidence="3" id="KW-0732">Signal</keyword>
<reference evidence="5 6" key="2">
    <citation type="submission" date="2019-01" db="EMBL/GenBank/DDBJ databases">
        <title>A chromosome length genome reference of the Java medaka (oryzias javanicus).</title>
        <authorList>
            <person name="Herpin A."/>
            <person name="Takehana Y."/>
            <person name="Naruse K."/>
            <person name="Ansai S."/>
            <person name="Kawaguchi M."/>
        </authorList>
    </citation>
    <scope>NUCLEOTIDE SEQUENCE [LARGE SCALE GENOMIC DNA]</scope>
    <source>
        <strain evidence="5">RS831</strain>
        <tissue evidence="5">Whole body</tissue>
    </source>
</reference>
<feature type="signal peptide" evidence="3">
    <location>
        <begin position="1"/>
        <end position="19"/>
    </location>
</feature>
<evidence type="ECO:0000256" key="2">
    <source>
        <dbReference type="SAM" id="Phobius"/>
    </source>
</evidence>
<dbReference type="EMBL" id="CM012440">
    <property type="protein sequence ID" value="RVE74069.1"/>
    <property type="molecule type" value="Genomic_DNA"/>
</dbReference>
<sequence length="214" mass="23877">MNCLSITFSIALFFTVALCYNASCPTCYPPSNPYWTIQRLLQDPVFYLLCTITPVAALLPRYFYRACHSTLFPNPVQVGRQLDKLPADTRRNILSLRQGQDGVVAQPQTSLSARRQTPELRSEGSEEQTGSCPARRCRKRPAGGRSRELHQKRPSALRGAAACLHQRPFRLRTLQRDDLHPCGGTDGQGAAEPAPQQNLTVRGIREEFRSAAQP</sequence>
<evidence type="ECO:0000259" key="4">
    <source>
        <dbReference type="Pfam" id="PF16212"/>
    </source>
</evidence>
<feature type="domain" description="P-type ATPase C-terminal" evidence="4">
    <location>
        <begin position="2"/>
        <end position="74"/>
    </location>
</feature>
<keyword evidence="2" id="KW-1133">Transmembrane helix</keyword>
<evidence type="ECO:0000256" key="3">
    <source>
        <dbReference type="SAM" id="SignalP"/>
    </source>
</evidence>
<dbReference type="InterPro" id="IPR032630">
    <property type="entry name" value="P_typ_ATPase_c"/>
</dbReference>
<reference evidence="5 6" key="1">
    <citation type="submission" date="2018-11" db="EMBL/GenBank/DDBJ databases">
        <authorList>
            <person name="Lopez-Roques C."/>
            <person name="Donnadieu C."/>
            <person name="Bouchez O."/>
            <person name="Klopp C."/>
            <person name="Cabau C."/>
            <person name="Zahm M."/>
        </authorList>
    </citation>
    <scope>NUCLEOTIDE SEQUENCE [LARGE SCALE GENOMIC DNA]</scope>
    <source>
        <strain evidence="5">RS831</strain>
        <tissue evidence="5">Whole body</tissue>
    </source>
</reference>
<dbReference type="AlphaFoldDB" id="A0A437DGD5"/>
<feature type="region of interest" description="Disordered" evidence="1">
    <location>
        <begin position="179"/>
        <end position="214"/>
    </location>
</feature>
<name>A0A437DGD5_ORYJA</name>
<evidence type="ECO:0000256" key="1">
    <source>
        <dbReference type="SAM" id="MobiDB-lite"/>
    </source>
</evidence>
<keyword evidence="2" id="KW-0812">Transmembrane</keyword>
<feature type="chain" id="PRO_5019499293" description="P-type ATPase C-terminal domain-containing protein" evidence="3">
    <location>
        <begin position="20"/>
        <end position="214"/>
    </location>
</feature>
<accession>A0A437DGD5</accession>
<dbReference type="Pfam" id="PF16212">
    <property type="entry name" value="PhoLip_ATPase_C"/>
    <property type="match status" value="1"/>
</dbReference>
<feature type="compositionally biased region" description="Polar residues" evidence="1">
    <location>
        <begin position="106"/>
        <end position="115"/>
    </location>
</feature>
<feature type="compositionally biased region" description="Basic and acidic residues" evidence="1">
    <location>
        <begin position="203"/>
        <end position="214"/>
    </location>
</feature>
<protein>
    <recommendedName>
        <fullName evidence="4">P-type ATPase C-terminal domain-containing protein</fullName>
    </recommendedName>
</protein>
<gene>
    <name evidence="5" type="ORF">OJAV_G00037460</name>
</gene>
<dbReference type="OrthoDB" id="377733at2759"/>
<keyword evidence="2" id="KW-0472">Membrane</keyword>
<evidence type="ECO:0000313" key="6">
    <source>
        <dbReference type="Proteomes" id="UP000283210"/>
    </source>
</evidence>
<dbReference type="Proteomes" id="UP000283210">
    <property type="component" value="Chromosome 4"/>
</dbReference>
<organism evidence="5 6">
    <name type="scientific">Oryzias javanicus</name>
    <name type="common">Javanese ricefish</name>
    <name type="synonym">Aplocheilus javanicus</name>
    <dbReference type="NCBI Taxonomy" id="123683"/>
    <lineage>
        <taxon>Eukaryota</taxon>
        <taxon>Metazoa</taxon>
        <taxon>Chordata</taxon>
        <taxon>Craniata</taxon>
        <taxon>Vertebrata</taxon>
        <taxon>Euteleostomi</taxon>
        <taxon>Actinopterygii</taxon>
        <taxon>Neopterygii</taxon>
        <taxon>Teleostei</taxon>
        <taxon>Neoteleostei</taxon>
        <taxon>Acanthomorphata</taxon>
        <taxon>Ovalentaria</taxon>
        <taxon>Atherinomorphae</taxon>
        <taxon>Beloniformes</taxon>
        <taxon>Adrianichthyidae</taxon>
        <taxon>Oryziinae</taxon>
        <taxon>Oryzias</taxon>
    </lineage>
</organism>
<proteinExistence type="predicted"/>